<keyword evidence="3 7" id="KW-0812">Transmembrane</keyword>
<feature type="region of interest" description="Disordered" evidence="6">
    <location>
        <begin position="318"/>
        <end position="343"/>
    </location>
</feature>
<keyword evidence="4 7" id="KW-1133">Transmembrane helix</keyword>
<dbReference type="PANTHER" id="PTHR33778:SF1">
    <property type="entry name" value="MAGNESIUM TRANSPORTER YHID-RELATED"/>
    <property type="match status" value="1"/>
</dbReference>
<keyword evidence="2" id="KW-1003">Cell membrane</keyword>
<evidence type="ECO:0000256" key="2">
    <source>
        <dbReference type="ARBA" id="ARBA00022475"/>
    </source>
</evidence>
<evidence type="ECO:0000256" key="3">
    <source>
        <dbReference type="ARBA" id="ARBA00022692"/>
    </source>
</evidence>
<dbReference type="PANTHER" id="PTHR33778">
    <property type="entry name" value="PROTEIN MGTC"/>
    <property type="match status" value="1"/>
</dbReference>
<comment type="subcellular location">
    <subcellularLocation>
        <location evidence="1">Cell membrane</location>
        <topology evidence="1">Multi-pass membrane protein</topology>
    </subcellularLocation>
</comment>
<dbReference type="Pfam" id="PF02308">
    <property type="entry name" value="MgtC"/>
    <property type="match status" value="1"/>
</dbReference>
<reference evidence="9 10" key="1">
    <citation type="submission" date="2019-01" db="EMBL/GenBank/DDBJ databases">
        <authorList>
            <person name="Ferrante I. M."/>
        </authorList>
    </citation>
    <scope>NUCLEOTIDE SEQUENCE [LARGE SCALE GENOMIC DNA]</scope>
    <source>
        <strain evidence="9 10">B856</strain>
    </source>
</reference>
<organism evidence="9 10">
    <name type="scientific">Pseudo-nitzschia multistriata</name>
    <dbReference type="NCBI Taxonomy" id="183589"/>
    <lineage>
        <taxon>Eukaryota</taxon>
        <taxon>Sar</taxon>
        <taxon>Stramenopiles</taxon>
        <taxon>Ochrophyta</taxon>
        <taxon>Bacillariophyta</taxon>
        <taxon>Bacillariophyceae</taxon>
        <taxon>Bacillariophycidae</taxon>
        <taxon>Bacillariales</taxon>
        <taxon>Bacillariaceae</taxon>
        <taxon>Pseudo-nitzschia</taxon>
    </lineage>
</organism>
<evidence type="ECO:0000313" key="9">
    <source>
        <dbReference type="EMBL" id="VEU38991.1"/>
    </source>
</evidence>
<keyword evidence="5 7" id="KW-0472">Membrane</keyword>
<dbReference type="EMBL" id="CAACVS010000197">
    <property type="protein sequence ID" value="VEU38991.1"/>
    <property type="molecule type" value="Genomic_DNA"/>
</dbReference>
<dbReference type="InterPro" id="IPR049177">
    <property type="entry name" value="MgtC_SapB_SrpB_YhiD_N"/>
</dbReference>
<name>A0A448ZAE5_9STRA</name>
<feature type="domain" description="MgtC/SapB/SrpB/YhiD N-terminal" evidence="8">
    <location>
        <begin position="120"/>
        <end position="246"/>
    </location>
</feature>
<evidence type="ECO:0000259" key="8">
    <source>
        <dbReference type="Pfam" id="PF02308"/>
    </source>
</evidence>
<evidence type="ECO:0000256" key="1">
    <source>
        <dbReference type="ARBA" id="ARBA00004651"/>
    </source>
</evidence>
<gene>
    <name evidence="9" type="ORF">PSNMU_V1.4_AUG-EV-PASAV3_0058270</name>
</gene>
<evidence type="ECO:0000256" key="6">
    <source>
        <dbReference type="SAM" id="MobiDB-lite"/>
    </source>
</evidence>
<evidence type="ECO:0000313" key="10">
    <source>
        <dbReference type="Proteomes" id="UP000291116"/>
    </source>
</evidence>
<protein>
    <recommendedName>
        <fullName evidence="8">MgtC/SapB/SrpB/YhiD N-terminal domain-containing protein</fullName>
    </recommendedName>
</protein>
<feature type="transmembrane region" description="Helical" evidence="7">
    <location>
        <begin position="176"/>
        <end position="193"/>
    </location>
</feature>
<proteinExistence type="predicted"/>
<accession>A0A448ZAE5</accession>
<feature type="transmembrane region" description="Helical" evidence="7">
    <location>
        <begin position="145"/>
        <end position="164"/>
    </location>
</feature>
<sequence length="343" mass="37179">MAHRRQLSGFGNLNGSVTRGGVHDDETTKKTLHGNLHPRSYFTEFTAKKAIMYTMASFYVVGCGLASMAEPFLHLECYVPEGEEPIAYPNASYDGSRCPWVRYGILLGMNKTECSFGRRLVMSILMGGLIGWERRQADRPAGIRTMSLVSLGSCLFTINSAFAFVDGPETWDASRISAAIPSGVGFLGAGLIFKKTSDDDNMVVHGLTTAASVWLSAAVGIACGGELYFAASFGTCLMMLLLRFGPRGHDVEDDEDDEEEDDDEKIDLLPEAVPAMVNAETPPVETTQLLLSPGVQPPQDGTNGMKKVYSMKSLTSASLRNSGGRERAIDRKRSKRANLGSIV</sequence>
<feature type="region of interest" description="Disordered" evidence="6">
    <location>
        <begin position="1"/>
        <end position="30"/>
    </location>
</feature>
<dbReference type="Proteomes" id="UP000291116">
    <property type="component" value="Unassembled WGS sequence"/>
</dbReference>
<dbReference type="GO" id="GO:0005886">
    <property type="term" value="C:plasma membrane"/>
    <property type="evidence" value="ECO:0007669"/>
    <property type="project" value="UniProtKB-SubCell"/>
</dbReference>
<evidence type="ECO:0000256" key="4">
    <source>
        <dbReference type="ARBA" id="ARBA00022989"/>
    </source>
</evidence>
<evidence type="ECO:0000256" key="7">
    <source>
        <dbReference type="SAM" id="Phobius"/>
    </source>
</evidence>
<dbReference type="AlphaFoldDB" id="A0A448ZAE5"/>
<dbReference type="InterPro" id="IPR003416">
    <property type="entry name" value="MgtC/SapB/SrpB/YhiD_fam"/>
</dbReference>
<evidence type="ECO:0000256" key="5">
    <source>
        <dbReference type="ARBA" id="ARBA00023136"/>
    </source>
</evidence>
<dbReference type="OrthoDB" id="10052237at2759"/>
<keyword evidence="10" id="KW-1185">Reference proteome</keyword>
<dbReference type="PRINTS" id="PR01837">
    <property type="entry name" value="MGTCSAPBPROT"/>
</dbReference>